<feature type="compositionally biased region" description="Low complexity" evidence="2">
    <location>
        <begin position="1"/>
        <end position="18"/>
    </location>
</feature>
<evidence type="ECO:0000313" key="6">
    <source>
        <dbReference type="Proteomes" id="UP001324115"/>
    </source>
</evidence>
<dbReference type="InterPro" id="IPR025525">
    <property type="entry name" value="hAT-like_transposase_RNase-H"/>
</dbReference>
<keyword evidence="6" id="KW-1185">Reference proteome</keyword>
<dbReference type="Pfam" id="PF05699">
    <property type="entry name" value="Dimer_Tnp_hAT"/>
    <property type="match status" value="1"/>
</dbReference>
<sequence length="666" mass="75934">MEPSSDAPPSQTTPTTQAEPVAQAVLTATPTNAEVPPFPPKNKGKVCSNRKKSIAWDNFEKVDIGDGHFKAVCNYCQKTYLADSKGHAFEPKKDEEEGFQLVPTAFTVEAVRKALAEMIIIDELPFRFVEGYGFQRYSTTLQPKLRIRDIPSRQTIARDVIGIYGGRRVCLTTDTWTSIQNLYYMSLTGHFIDDDWKLHKRILNFCQVEDHKRETIGRKIEVCLLDNASSNGVTIKFLENVTKDLEGTILEHEFLHMRCCAHILNLIVGDGMREIDASIAKVREAVRYVKFSPNRNQTFVGFVERLGIESKSLLCLDVPTRWNSTYLMLETAQKFEKVFIRMDYEDDSYSSYFMNKENSRGMGSPSGIDFQNCRTFVGFLKLFYNATKKFSGSLYVTANTFFDEMFVIQENISHLSKSQNHLLKNMAIKMESKFDKYWGKGGDKMNHLLYVDVVLDPRKKLRFLKFCFSEIYGNEVADVMVELVRGSLVKLYDYYSRVDSPNVQVPSGSERTDIGESIGCSDPYAMVNSRFDRFLEAKQSIGCSNEIDKYLDENCESRRGDVKFEILGWWKVNSNRYQVLSKLARDVLAAPVSTVASESAFSTGGRIPDPFRSSLSPLMVQNLVCAQDWLQALVPISFRKSKDEVEVLEDEFHDLGNMLTSKLFVY</sequence>
<proteinExistence type="predicted"/>
<dbReference type="EMBL" id="JAXUIC010000005">
    <property type="protein sequence ID" value="KAK4588221.1"/>
    <property type="molecule type" value="Genomic_DNA"/>
</dbReference>
<evidence type="ECO:0000259" key="4">
    <source>
        <dbReference type="Pfam" id="PF14372"/>
    </source>
</evidence>
<dbReference type="InterPro" id="IPR012337">
    <property type="entry name" value="RNaseH-like_sf"/>
</dbReference>
<dbReference type="AlphaFoldDB" id="A0AAN7IW42"/>
<dbReference type="GO" id="GO:0046983">
    <property type="term" value="F:protein dimerization activity"/>
    <property type="evidence" value="ECO:0007669"/>
    <property type="project" value="InterPro"/>
</dbReference>
<dbReference type="GO" id="GO:0003677">
    <property type="term" value="F:DNA binding"/>
    <property type="evidence" value="ECO:0007669"/>
    <property type="project" value="UniProtKB-KW"/>
</dbReference>
<feature type="region of interest" description="Disordered" evidence="2">
    <location>
        <begin position="1"/>
        <end position="20"/>
    </location>
</feature>
<evidence type="ECO:0000256" key="1">
    <source>
        <dbReference type="ARBA" id="ARBA00023125"/>
    </source>
</evidence>
<dbReference type="Proteomes" id="UP001324115">
    <property type="component" value="Unassembled WGS sequence"/>
</dbReference>
<evidence type="ECO:0000313" key="5">
    <source>
        <dbReference type="EMBL" id="KAK4588221.1"/>
    </source>
</evidence>
<evidence type="ECO:0008006" key="7">
    <source>
        <dbReference type="Google" id="ProtNLM"/>
    </source>
</evidence>
<evidence type="ECO:0000256" key="2">
    <source>
        <dbReference type="SAM" id="MobiDB-lite"/>
    </source>
</evidence>
<dbReference type="SUPFAM" id="SSF53098">
    <property type="entry name" value="Ribonuclease H-like"/>
    <property type="match status" value="1"/>
</dbReference>
<feature type="domain" description="hAT-like transposase RNase-H fold" evidence="4">
    <location>
        <begin position="391"/>
        <end position="495"/>
    </location>
</feature>
<feature type="domain" description="HAT C-terminal dimerisation" evidence="3">
    <location>
        <begin position="546"/>
        <end position="630"/>
    </location>
</feature>
<gene>
    <name evidence="5" type="ORF">RGQ29_019276</name>
</gene>
<dbReference type="PANTHER" id="PTHR46481">
    <property type="entry name" value="ZINC FINGER BED DOMAIN-CONTAINING PROTEIN 4"/>
    <property type="match status" value="1"/>
</dbReference>
<dbReference type="PANTHER" id="PTHR46481:SF8">
    <property type="entry name" value="ZINC FINGER BED DOMAIN-CONTAINING PROTEIN RICESLEEPER 1-LIKE"/>
    <property type="match status" value="1"/>
</dbReference>
<accession>A0AAN7IW42</accession>
<dbReference type="InterPro" id="IPR052035">
    <property type="entry name" value="ZnF_BED_domain_contain"/>
</dbReference>
<name>A0AAN7IW42_QUERU</name>
<reference evidence="5 6" key="1">
    <citation type="journal article" date="2023" name="G3 (Bethesda)">
        <title>A haplotype-resolved chromosome-scale genome for Quercus rubra L. provides insights into the genetics of adaptive traits for red oak species.</title>
        <authorList>
            <person name="Kapoor B."/>
            <person name="Jenkins J."/>
            <person name="Schmutz J."/>
            <person name="Zhebentyayeva T."/>
            <person name="Kuelheim C."/>
            <person name="Coggeshall M."/>
            <person name="Heim C."/>
            <person name="Lasky J.R."/>
            <person name="Leites L."/>
            <person name="Islam-Faridi N."/>
            <person name="Romero-Severson J."/>
            <person name="DeLeo V.L."/>
            <person name="Lucas S.M."/>
            <person name="Lazic D."/>
            <person name="Gailing O."/>
            <person name="Carlson J."/>
            <person name="Staton M."/>
        </authorList>
    </citation>
    <scope>NUCLEOTIDE SEQUENCE [LARGE SCALE GENOMIC DNA]</scope>
    <source>
        <strain evidence="5">Pseudo-F2</strain>
    </source>
</reference>
<organism evidence="5 6">
    <name type="scientific">Quercus rubra</name>
    <name type="common">Northern red oak</name>
    <name type="synonym">Quercus borealis</name>
    <dbReference type="NCBI Taxonomy" id="3512"/>
    <lineage>
        <taxon>Eukaryota</taxon>
        <taxon>Viridiplantae</taxon>
        <taxon>Streptophyta</taxon>
        <taxon>Embryophyta</taxon>
        <taxon>Tracheophyta</taxon>
        <taxon>Spermatophyta</taxon>
        <taxon>Magnoliopsida</taxon>
        <taxon>eudicotyledons</taxon>
        <taxon>Gunneridae</taxon>
        <taxon>Pentapetalae</taxon>
        <taxon>rosids</taxon>
        <taxon>fabids</taxon>
        <taxon>Fagales</taxon>
        <taxon>Fagaceae</taxon>
        <taxon>Quercus</taxon>
    </lineage>
</organism>
<dbReference type="SUPFAM" id="SSF140996">
    <property type="entry name" value="Hermes dimerisation domain"/>
    <property type="match status" value="1"/>
</dbReference>
<keyword evidence="1" id="KW-0238">DNA-binding</keyword>
<comment type="caution">
    <text evidence="5">The sequence shown here is derived from an EMBL/GenBank/DDBJ whole genome shotgun (WGS) entry which is preliminary data.</text>
</comment>
<evidence type="ECO:0000259" key="3">
    <source>
        <dbReference type="Pfam" id="PF05699"/>
    </source>
</evidence>
<dbReference type="Pfam" id="PF14372">
    <property type="entry name" value="hAT-like_RNase-H"/>
    <property type="match status" value="1"/>
</dbReference>
<dbReference type="InterPro" id="IPR008906">
    <property type="entry name" value="HATC_C_dom"/>
</dbReference>
<protein>
    <recommendedName>
        <fullName evidence="7">Zinc finger BED domain-containing protein RICESLEEPER 2-like</fullName>
    </recommendedName>
</protein>